<dbReference type="SUPFAM" id="SSF53098">
    <property type="entry name" value="Ribonuclease H-like"/>
    <property type="match status" value="1"/>
</dbReference>
<dbReference type="GO" id="GO:0003676">
    <property type="term" value="F:nucleic acid binding"/>
    <property type="evidence" value="ECO:0007669"/>
    <property type="project" value="InterPro"/>
</dbReference>
<evidence type="ECO:0008006" key="3">
    <source>
        <dbReference type="Google" id="ProtNLM"/>
    </source>
</evidence>
<proteinExistence type="predicted"/>
<dbReference type="Gene3D" id="3.30.420.10">
    <property type="entry name" value="Ribonuclease H-like superfamily/Ribonuclease H"/>
    <property type="match status" value="1"/>
</dbReference>
<dbReference type="Proteomes" id="UP000649617">
    <property type="component" value="Unassembled WGS sequence"/>
</dbReference>
<dbReference type="EMBL" id="CAJNIZ010037589">
    <property type="protein sequence ID" value="CAE7572069.1"/>
    <property type="molecule type" value="Genomic_DNA"/>
</dbReference>
<dbReference type="InterPro" id="IPR012337">
    <property type="entry name" value="RNaseH-like_sf"/>
</dbReference>
<dbReference type="AlphaFoldDB" id="A0A812UP18"/>
<dbReference type="InterPro" id="IPR036397">
    <property type="entry name" value="RNaseH_sf"/>
</dbReference>
<gene>
    <name evidence="1" type="ORF">SPIL2461_LOCUS15401</name>
</gene>
<sequence length="269" mass="29852">GGQEEKEDEPYLLNGAPGEEVAKHHDGFRSAAWAAWAPGLKDIIKDILCESLGRGKAYAMLRRLDRGFLDHLRRDHIPYRRDCRACLAGYFRGHQHRRVAVPDGWTLSVDCVGPIKNGLSEFGPQVKYALIGVLVVTKEAPEVPLEDDAFAVEGGEGDDEAGDEEDETAVDEMAKWEEIARKEKVEGGKVLELPFMVPLPSKAAPVVLDGITEILTKIKAMGLCARRVQSDRGREFVNMAMRRFCSHRGLIRTTTSADDFKMNGRCEGM</sequence>
<keyword evidence="2" id="KW-1185">Reference proteome</keyword>
<evidence type="ECO:0000313" key="2">
    <source>
        <dbReference type="Proteomes" id="UP000649617"/>
    </source>
</evidence>
<reference evidence="1" key="1">
    <citation type="submission" date="2021-02" db="EMBL/GenBank/DDBJ databases">
        <authorList>
            <person name="Dougan E. K."/>
            <person name="Rhodes N."/>
            <person name="Thang M."/>
            <person name="Chan C."/>
        </authorList>
    </citation>
    <scope>NUCLEOTIDE SEQUENCE</scope>
</reference>
<feature type="non-terminal residue" evidence="1">
    <location>
        <position position="1"/>
    </location>
</feature>
<protein>
    <recommendedName>
        <fullName evidence="3">Integrase catalytic domain-containing protein</fullName>
    </recommendedName>
</protein>
<feature type="non-terminal residue" evidence="1">
    <location>
        <position position="269"/>
    </location>
</feature>
<evidence type="ECO:0000313" key="1">
    <source>
        <dbReference type="EMBL" id="CAE7572069.1"/>
    </source>
</evidence>
<name>A0A812UP18_SYMPI</name>
<accession>A0A812UP18</accession>
<comment type="caution">
    <text evidence="1">The sequence shown here is derived from an EMBL/GenBank/DDBJ whole genome shotgun (WGS) entry which is preliminary data.</text>
</comment>
<dbReference type="OrthoDB" id="446493at2759"/>
<organism evidence="1 2">
    <name type="scientific">Symbiodinium pilosum</name>
    <name type="common">Dinoflagellate</name>
    <dbReference type="NCBI Taxonomy" id="2952"/>
    <lineage>
        <taxon>Eukaryota</taxon>
        <taxon>Sar</taxon>
        <taxon>Alveolata</taxon>
        <taxon>Dinophyceae</taxon>
        <taxon>Suessiales</taxon>
        <taxon>Symbiodiniaceae</taxon>
        <taxon>Symbiodinium</taxon>
    </lineage>
</organism>